<dbReference type="EMBL" id="NIRI02000042">
    <property type="protein sequence ID" value="KAG5452112.1"/>
    <property type="molecule type" value="Genomic_DNA"/>
</dbReference>
<comment type="caution">
    <text evidence="1">The sequence shown here is derived from an EMBL/GenBank/DDBJ whole genome shotgun (WGS) entry which is preliminary data.</text>
</comment>
<dbReference type="InParanoid" id="A0A3R7FPZ2"/>
<accession>A0A3R7FPZ2</accession>
<dbReference type="AlphaFoldDB" id="A0A3R7FPZ2"/>
<keyword evidence="2" id="KW-1185">Reference proteome</keyword>
<name>A0A3R7FPZ2_CLOSI</name>
<proteinExistence type="predicted"/>
<reference evidence="1 2" key="2">
    <citation type="journal article" date="2021" name="Genomics">
        <title>High-quality reference genome for Clonorchis sinensis.</title>
        <authorList>
            <person name="Young N.D."/>
            <person name="Stroehlein A.J."/>
            <person name="Kinkar L."/>
            <person name="Wang T."/>
            <person name="Sohn W.M."/>
            <person name="Chang B.C.H."/>
            <person name="Kaur P."/>
            <person name="Weisz D."/>
            <person name="Dudchenko O."/>
            <person name="Aiden E.L."/>
            <person name="Korhonen P.K."/>
            <person name="Gasser R.B."/>
        </authorList>
    </citation>
    <scope>NUCLEOTIDE SEQUENCE [LARGE SCALE GENOMIC DNA]</scope>
    <source>
        <strain evidence="1">Cs-k2</strain>
    </source>
</reference>
<evidence type="ECO:0000313" key="1">
    <source>
        <dbReference type="EMBL" id="KAG5452112.1"/>
    </source>
</evidence>
<organism evidence="1 2">
    <name type="scientific">Clonorchis sinensis</name>
    <name type="common">Chinese liver fluke</name>
    <dbReference type="NCBI Taxonomy" id="79923"/>
    <lineage>
        <taxon>Eukaryota</taxon>
        <taxon>Metazoa</taxon>
        <taxon>Spiralia</taxon>
        <taxon>Lophotrochozoa</taxon>
        <taxon>Platyhelminthes</taxon>
        <taxon>Trematoda</taxon>
        <taxon>Digenea</taxon>
        <taxon>Opisthorchiida</taxon>
        <taxon>Opisthorchiata</taxon>
        <taxon>Opisthorchiidae</taxon>
        <taxon>Clonorchis</taxon>
    </lineage>
</organism>
<reference evidence="1 2" key="1">
    <citation type="journal article" date="2018" name="Biotechnol. Adv.">
        <title>Improved genomic resources and new bioinformatic workflow for the carcinogenic parasite Clonorchis sinensis: Biotechnological implications.</title>
        <authorList>
            <person name="Wang D."/>
            <person name="Korhonen P.K."/>
            <person name="Gasser R.B."/>
            <person name="Young N.D."/>
        </authorList>
    </citation>
    <scope>NUCLEOTIDE SEQUENCE [LARGE SCALE GENOMIC DNA]</scope>
    <source>
        <strain evidence="1">Cs-k2</strain>
    </source>
</reference>
<dbReference type="Proteomes" id="UP000286415">
    <property type="component" value="Unassembled WGS sequence"/>
</dbReference>
<protein>
    <submittedName>
        <fullName evidence="1">Uncharacterized protein</fullName>
    </submittedName>
</protein>
<sequence>MKSTSVPRCVLRAMDDFNKKSLSCSTLSVPSCHATRRKHEGWDTASLPQPRQRLLLCPVITVIDSKTSVFNTDVVLPYNHKSLYSLTINNKSGWSMNPVPACHNHSEGLTPPDTHSGNLDKNR</sequence>
<evidence type="ECO:0000313" key="2">
    <source>
        <dbReference type="Proteomes" id="UP000286415"/>
    </source>
</evidence>
<gene>
    <name evidence="1" type="ORF">CSKR_107910</name>
</gene>